<proteinExistence type="predicted"/>
<dbReference type="Proteomes" id="UP000032946">
    <property type="component" value="Chromosome"/>
</dbReference>
<accession>A0A9P1KBW5</accession>
<evidence type="ECO:0000313" key="1">
    <source>
        <dbReference type="EMBL" id="CDM93566.1"/>
    </source>
</evidence>
<organism evidence="1 2">
    <name type="scientific">Limnospira indica PCC 8005</name>
    <dbReference type="NCBI Taxonomy" id="376219"/>
    <lineage>
        <taxon>Bacteria</taxon>
        <taxon>Bacillati</taxon>
        <taxon>Cyanobacteriota</taxon>
        <taxon>Cyanophyceae</taxon>
        <taxon>Oscillatoriophycideae</taxon>
        <taxon>Oscillatoriales</taxon>
        <taxon>Sirenicapillariaceae</taxon>
        <taxon>Limnospira</taxon>
    </lineage>
</organism>
<dbReference type="AlphaFoldDB" id="A0A9P1KBW5"/>
<sequence length="591" mass="65804">MMSDLIIYGDDSTTAKNMSIAQQLTLVKVDVSRLRDLGKGVGTGALINSLEKLVELIFSLRSLVNDSSSDALLQTNAEINSDSLSVASEPPLAAEERLIPYVAEELVDIWHHFLEGQKTTEKSYPKSGNLSDKSPSEIVTLGDLQTLLLWRLGCSAENIMALLTGIEVMVTSPRGTRKPGVLRLVASLILKTPQGQYDLDLATGESPKFNLHHNAIVQSFDCELCTVPRSAKSLLEQLKNIINQEFEALDLWKSQSIAVLEPGYNWEPGQLLLDFGFQFLVNYPSMQWSNHQVNEVNYDPMEGSYDSEEMTPYLLLVSQLKLTDMRIFSRSFQERIIQKIAVPLEKFCLSYENFAAADEPAQSSVSHSKNRRVSSPEPKLSPDIFNRFLIRKAWDLVEAIASESQDNRQSSPYGYVMIPQVSLSQLIQSLMWHTVRGSAAIARLIGGITVRVLEPGKLWYKGTLRLVAILSADFPGYHWEIDIATREPPRLIGTILDESAVIDWQPDQTGVDNGGLASAIDTPSPVQCLGGQRFQQVGICSDAIITQLRDVSPELGIWIDGVEIDWEEPMITESILRSGLAQLVLVWEWVK</sequence>
<protein>
    <submittedName>
        <fullName evidence="1">Uncharacterized protein</fullName>
    </submittedName>
</protein>
<evidence type="ECO:0000313" key="2">
    <source>
        <dbReference type="Proteomes" id="UP000032946"/>
    </source>
</evidence>
<dbReference type="EMBL" id="FO818640">
    <property type="protein sequence ID" value="CDM93566.1"/>
    <property type="molecule type" value="Genomic_DNA"/>
</dbReference>
<keyword evidence="2" id="KW-1185">Reference proteome</keyword>
<reference evidence="1 2" key="1">
    <citation type="submission" date="2014-02" db="EMBL/GenBank/DDBJ databases">
        <authorList>
            <person name="Genoscope - CEA"/>
        </authorList>
    </citation>
    <scope>NUCLEOTIDE SEQUENCE [LARGE SCALE GENOMIC DNA]</scope>
    <source>
        <strain evidence="1 2">PCC 8005</strain>
    </source>
</reference>
<gene>
    <name evidence="1" type="ORF">ARTHRO_11239</name>
</gene>
<name>A0A9P1KBW5_9CYAN</name>